<accession>Q31S90</accession>
<dbReference type="SUPFAM" id="SSF53756">
    <property type="entry name" value="UDP-Glycosyltransferase/glycogen phosphorylase"/>
    <property type="match status" value="1"/>
</dbReference>
<name>Q31S90_SYNE7</name>
<dbReference type="eggNOG" id="COG0457">
    <property type="taxonomic scope" value="Bacteria"/>
</dbReference>
<reference evidence="4" key="1">
    <citation type="submission" date="2005-08" db="EMBL/GenBank/DDBJ databases">
        <title>Complete sequence of chromosome 1 of Synechococcus elongatus PCC 7942.</title>
        <authorList>
            <consortium name="US DOE Joint Genome Institute"/>
            <person name="Copeland A."/>
            <person name="Lucas S."/>
            <person name="Lapidus A."/>
            <person name="Barry K."/>
            <person name="Detter J.C."/>
            <person name="Glavina T."/>
            <person name="Hammon N."/>
            <person name="Israni S."/>
            <person name="Pitluck S."/>
            <person name="Schmutz J."/>
            <person name="Larimer F."/>
            <person name="Land M."/>
            <person name="Kyrpides N."/>
            <person name="Lykidis A."/>
            <person name="Richardson P."/>
        </authorList>
    </citation>
    <scope>NUCLEOTIDE SEQUENCE [LARGE SCALE GENOMIC DNA]</scope>
    <source>
        <strain evidence="4">ATCC 33912 / PCC 7942 / FACHB-805</strain>
    </source>
</reference>
<evidence type="ECO:0000313" key="4">
    <source>
        <dbReference type="Proteomes" id="UP000889800"/>
    </source>
</evidence>
<protein>
    <submittedName>
        <fullName evidence="3">TPR repeat</fullName>
    </submittedName>
</protein>
<dbReference type="InterPro" id="IPR011990">
    <property type="entry name" value="TPR-like_helical_dom_sf"/>
</dbReference>
<dbReference type="Pfam" id="PF14559">
    <property type="entry name" value="TPR_19"/>
    <property type="match status" value="2"/>
</dbReference>
<dbReference type="eggNOG" id="COG0859">
    <property type="taxonomic scope" value="Bacteria"/>
</dbReference>
<evidence type="ECO:0000259" key="2">
    <source>
        <dbReference type="Pfam" id="PF03016"/>
    </source>
</evidence>
<dbReference type="PANTHER" id="PTHR11062">
    <property type="entry name" value="EXOSTOSIN HEPARAN SULFATE GLYCOSYLTRANSFERASE -RELATED"/>
    <property type="match status" value="1"/>
</dbReference>
<dbReference type="eggNOG" id="COG0438">
    <property type="taxonomic scope" value="Bacteria"/>
</dbReference>
<organism evidence="3 4">
    <name type="scientific">Synechococcus elongatus (strain ATCC 33912 / PCC 7942 / FACHB-805)</name>
    <name type="common">Anacystis nidulans R2</name>
    <dbReference type="NCBI Taxonomy" id="1140"/>
    <lineage>
        <taxon>Bacteria</taxon>
        <taxon>Bacillati</taxon>
        <taxon>Cyanobacteriota</taxon>
        <taxon>Cyanophyceae</taxon>
        <taxon>Synechococcales</taxon>
        <taxon>Synechococcaceae</taxon>
        <taxon>Synechococcus</taxon>
    </lineage>
</organism>
<gene>
    <name evidence="3" type="ordered locus">Synpcc7942_0047</name>
</gene>
<dbReference type="Pfam" id="PF03016">
    <property type="entry name" value="Exostosin_GT47"/>
    <property type="match status" value="1"/>
</dbReference>
<dbReference type="Gene3D" id="1.25.40.10">
    <property type="entry name" value="Tetratricopeptide repeat domain"/>
    <property type="match status" value="2"/>
</dbReference>
<dbReference type="AlphaFoldDB" id="Q31S90"/>
<keyword evidence="1" id="KW-0802">TPR repeat</keyword>
<dbReference type="GO" id="GO:0016757">
    <property type="term" value="F:glycosyltransferase activity"/>
    <property type="evidence" value="ECO:0007669"/>
    <property type="project" value="InterPro"/>
</dbReference>
<dbReference type="OrthoDB" id="485389at2"/>
<dbReference type="Proteomes" id="UP000889800">
    <property type="component" value="Chromosome"/>
</dbReference>
<dbReference type="PROSITE" id="PS50005">
    <property type="entry name" value="TPR"/>
    <property type="match status" value="1"/>
</dbReference>
<feature type="repeat" description="TPR" evidence="1">
    <location>
        <begin position="390"/>
        <end position="423"/>
    </location>
</feature>
<dbReference type="BioCyc" id="SYNEL:SYNPCC7942_0047-MONOMER"/>
<dbReference type="EMBL" id="CP000100">
    <property type="protein sequence ID" value="ABB56079.1"/>
    <property type="molecule type" value="Genomic_DNA"/>
</dbReference>
<proteinExistence type="predicted"/>
<dbReference type="KEGG" id="syf:Synpcc7942_0047"/>
<dbReference type="GeneID" id="72428856"/>
<evidence type="ECO:0000256" key="1">
    <source>
        <dbReference type="PROSITE-ProRule" id="PRU00339"/>
    </source>
</evidence>
<dbReference type="Gene3D" id="3.40.50.2000">
    <property type="entry name" value="Glycogen Phosphorylase B"/>
    <property type="match status" value="1"/>
</dbReference>
<evidence type="ECO:0000313" key="3">
    <source>
        <dbReference type="EMBL" id="ABB56079.1"/>
    </source>
</evidence>
<keyword evidence="4" id="KW-1185">Reference proteome</keyword>
<dbReference type="InterPro" id="IPR004263">
    <property type="entry name" value="Exostosin"/>
</dbReference>
<dbReference type="STRING" id="1140.Synpcc7942_0047"/>
<dbReference type="SMART" id="SM00028">
    <property type="entry name" value="TPR"/>
    <property type="match status" value="3"/>
</dbReference>
<dbReference type="HOGENOM" id="CLU_355974_0_0_3"/>
<dbReference type="PaxDb" id="1140-Synpcc7942_0047"/>
<dbReference type="RefSeq" id="WP_011377417.1">
    <property type="nucleotide sequence ID" value="NC_007604.1"/>
</dbReference>
<dbReference type="InterPro" id="IPR019734">
    <property type="entry name" value="TPR_rpt"/>
</dbReference>
<feature type="domain" description="Exostosin GT47" evidence="2">
    <location>
        <begin position="117"/>
        <end position="276"/>
    </location>
</feature>
<dbReference type="InterPro" id="IPR040911">
    <property type="entry name" value="Exostosin_GT47"/>
</dbReference>
<sequence>MAYFYLAEAGDWSFRTVWHDRFFTVLKHHPARTEKVEQADYIFLDADFALETNWPYYGSQRKAILKGDRFPTDEEILAFLFDHPVSGYGKPLVLINMNPLAQWPAIAQVLPDVVVVSHCHTLGNYRVGIDVSFPPMPLLDQHCYPSRDRSTLLSFRGANSHPVREQLQRLHQPPEIAAELIQQSYWGTLNYVDEAEGLSAEQQVYTDLIARSRFSVAPRGHDIFSYRLLEVMAGGAIPVILADDWVLPFSELLDWSEFSLSVAEDRCWELPQLLQAISTDQWQVMQQHLQQVYQHYFYSLARQVQTLWQILDQRSLHPSASEVEIEAVLLSQAERYRLKGDLEAAATYLATLPRSPARILEQARLALTQQQPKAALALLDSMVMPEAEQGEHYNLLGVAQTQLGEWDTAIAIYRQGLQAQPHHPKLRTNLCVALRQQEQWEEALALSQALLEEVPAAIDRLLLQADTLNLAGRYDQALSLYQQVVAREPERANAQLAIAEILLRQGKAEGWDIYEARFAAEPSLAALAAHYPQPRWQGVELGQRSLLVWGEQGYGDQIQFSRYLWVLRDRYPQARIQFQTDAVLVPLFAEPLASLGIKVIPAQITEELFDFQVPLLSLPRLVWPSLKDIPYREGWLPCPLPPPREDQNHKFRVGIVWLAGQRAGIQKSATADRRSCSLEAMLELVRESMQRSDLEVVSLQLGYEGRLPEGIQDWSNRLVDFSATARVLMELDLLVTVDTAIVHLAGAMRTPAKVLLAYPADWRWQQNLELTWYSSIELCYFAHLLSSF</sequence>
<dbReference type="SUPFAM" id="SSF48452">
    <property type="entry name" value="TPR-like"/>
    <property type="match status" value="1"/>
</dbReference>